<accession>A0A5R8MEV1</accession>
<gene>
    <name evidence="1" type="ORF">FEI13_16370</name>
</gene>
<proteinExistence type="predicted"/>
<reference evidence="1 2" key="1">
    <citation type="journal article" date="2007" name="Int. J. Syst. Evol. Microbiol.">
        <title>Halomonas saccharevitans sp. nov., Halomonas arcis sp. nov. and Halomonas subterranea sp. nov., halophilic bacteria isolated from hypersaline environments of China.</title>
        <authorList>
            <person name="Xu X.W."/>
            <person name="Wu Y.H."/>
            <person name="Zhou Z."/>
            <person name="Wang C.S."/>
            <person name="Zhou Y.G."/>
            <person name="Zhang H.B."/>
            <person name="Wang Y."/>
            <person name="Wu M."/>
        </authorList>
    </citation>
    <scope>NUCLEOTIDE SEQUENCE [LARGE SCALE GENOMIC DNA]</scope>
    <source>
        <strain evidence="1 2">TBZ3</strain>
    </source>
</reference>
<sequence>MEKSIKKFKKFARREISSVSVRFDRALGRSIVKSSRRPQELGAACLTPNKILSYYFTNVKSGRYVLKIEHDDSYVYERKESLVAEIKVSNNKITEFYARKMGLLLSDNNCAFSYLGEGKKDGSRIVQEVTFTVPHDQRWVKIQLSSPYDRVVNINGILFREDVDTEGLKSWAAREAISLIGRNAELPEAAFILYADIDMNVVDGSSIWLSSMASILCGLGKCIIISKESIINDIVMSNVEYRHNLIVVSPDELENRGGNLSVEAAIELIRALDANLPSIRNVVVRGLYAATRLHDTRQFKYRSLVYLTDFYSIVDGSAYVSEVQEKSVNVCVAQAGALLVQTSKIKEKIEEISHSKFAYLDTPPTVPDGLPVVSEKQIQDQSVIKIGYAGKINPDWGVEELLDWGKYLKSKGKAVEIHIVANKISNGGIDGIEIDFSEKIHAKFSEPNIYHYADYNREQAIRMMSSMDFVWCWRPPKLEESTLELSTKLIEMCAIGAKSICYPSDINRSLLGESYPFYARDKKELSSLINEDWKGLPQSIREKVNSEHSISIVRERLSELITPSINQVSPQKVCVSGHDYKFIDPFLSYLKKNGHHVVRDEWEWGSEKNLALTKSYQEWADIIFCEWGLANAVWHSNNPILGKKLYIRVHLQEVNERARKFGHKIDINNVDKVIFVSDQVKERAKELFGWPDEKLTTIPNFVLSDEYLLKEAYDSQSINLGMVGIIPQRKRFDRAVDTLYELKKKGYNANLYIKGPRPEELDFMKAESRKPELDYYREQYKRIDEDPLLAGSVIFEPWGNDVAAWYKKIDHILSPSDFESFHYALADGVLSGCNPIVWSWDEAEFLYTSDWIVKGASDAADRIVDYVNLTVSDKRKRMESNRELVANKYGYKIVFDRLSSEIGV</sequence>
<dbReference type="EMBL" id="VBUI01000030">
    <property type="protein sequence ID" value="TLF47249.1"/>
    <property type="molecule type" value="Genomic_DNA"/>
</dbReference>
<dbReference type="AlphaFoldDB" id="A0A5R8MEV1"/>
<dbReference type="PANTHER" id="PTHR12526">
    <property type="entry name" value="GLYCOSYLTRANSFERASE"/>
    <property type="match status" value="1"/>
</dbReference>
<dbReference type="PANTHER" id="PTHR12526:SF630">
    <property type="entry name" value="GLYCOSYLTRANSFERASE"/>
    <property type="match status" value="1"/>
</dbReference>
<name>A0A5R8MEV1_9GAMM</name>
<keyword evidence="2" id="KW-1185">Reference proteome</keyword>
<dbReference type="OrthoDB" id="8756565at2"/>
<protein>
    <recommendedName>
        <fullName evidence="3">Glycosyltransferase family 4 protein</fullName>
    </recommendedName>
</protein>
<dbReference type="SUPFAM" id="SSF53756">
    <property type="entry name" value="UDP-Glycosyltransferase/glycogen phosphorylase"/>
    <property type="match status" value="1"/>
</dbReference>
<evidence type="ECO:0008006" key="3">
    <source>
        <dbReference type="Google" id="ProtNLM"/>
    </source>
</evidence>
<organism evidence="1 2">
    <name type="scientific">Halomonas urmiana</name>
    <dbReference type="NCBI Taxonomy" id="490901"/>
    <lineage>
        <taxon>Bacteria</taxon>
        <taxon>Pseudomonadati</taxon>
        <taxon>Pseudomonadota</taxon>
        <taxon>Gammaproteobacteria</taxon>
        <taxon>Oceanospirillales</taxon>
        <taxon>Halomonadaceae</taxon>
        <taxon>Halomonas</taxon>
    </lineage>
</organism>
<comment type="caution">
    <text evidence="1">The sequence shown here is derived from an EMBL/GenBank/DDBJ whole genome shotgun (WGS) entry which is preliminary data.</text>
</comment>
<evidence type="ECO:0000313" key="2">
    <source>
        <dbReference type="Proteomes" id="UP000306973"/>
    </source>
</evidence>
<evidence type="ECO:0000313" key="1">
    <source>
        <dbReference type="EMBL" id="TLF47249.1"/>
    </source>
</evidence>
<dbReference type="RefSeq" id="WP_138182585.1">
    <property type="nucleotide sequence ID" value="NZ_VBUI01000030.1"/>
</dbReference>
<dbReference type="Gene3D" id="3.40.50.2000">
    <property type="entry name" value="Glycogen Phosphorylase B"/>
    <property type="match status" value="2"/>
</dbReference>
<dbReference type="Proteomes" id="UP000306973">
    <property type="component" value="Unassembled WGS sequence"/>
</dbReference>